<dbReference type="Proteomes" id="UP000251341">
    <property type="component" value="Unassembled WGS sequence"/>
</dbReference>
<comment type="caution">
    <text evidence="2">The sequence shown here is derived from an EMBL/GenBank/DDBJ whole genome shotgun (WGS) entry which is preliminary data.</text>
</comment>
<keyword evidence="1" id="KW-1133">Transmembrane helix</keyword>
<keyword evidence="3" id="KW-1185">Reference proteome</keyword>
<accession>A0A315EU13</accession>
<dbReference type="EMBL" id="NESP01000001">
    <property type="protein sequence ID" value="PUE60689.1"/>
    <property type="molecule type" value="Genomic_DNA"/>
</dbReference>
<evidence type="ECO:0000313" key="2">
    <source>
        <dbReference type="EMBL" id="PUE60689.1"/>
    </source>
</evidence>
<evidence type="ECO:0000256" key="1">
    <source>
        <dbReference type="SAM" id="Phobius"/>
    </source>
</evidence>
<dbReference type="Pfam" id="PF11137">
    <property type="entry name" value="DUF2909"/>
    <property type="match status" value="1"/>
</dbReference>
<protein>
    <submittedName>
        <fullName evidence="2">Twin transmembrane helix small protein</fullName>
    </submittedName>
</protein>
<keyword evidence="1 2" id="KW-0812">Transmembrane</keyword>
<feature type="transmembrane region" description="Helical" evidence="1">
    <location>
        <begin position="43"/>
        <end position="64"/>
    </location>
</feature>
<dbReference type="RefSeq" id="WP_108358448.1">
    <property type="nucleotide sequence ID" value="NZ_NESP01000001.1"/>
</dbReference>
<proteinExistence type="predicted"/>
<dbReference type="AlphaFoldDB" id="A0A315EU13"/>
<dbReference type="InterPro" id="IPR021313">
    <property type="entry name" value="DUF2909"/>
</dbReference>
<sequence length="73" mass="7755">MKFIVALAFLAILASLGSALVFMMRNGRSGKTQSGHMVKALGLRVGISIVLFICILIGWHLGYIQPTGIAPGQ</sequence>
<reference evidence="2 3" key="1">
    <citation type="submission" date="2017-04" db="EMBL/GenBank/DDBJ databases">
        <title>Unexpected and diverse lifestyles within the genus Limnohabitans.</title>
        <authorList>
            <person name="Kasalicky V."/>
            <person name="Mehrshad M."/>
            <person name="Andrei S.-A."/>
            <person name="Salcher M."/>
            <person name="Kratochvilova H."/>
            <person name="Simek K."/>
            <person name="Ghai R."/>
        </authorList>
    </citation>
    <scope>NUCLEOTIDE SEQUENCE [LARGE SCALE GENOMIC DNA]</scope>
    <source>
        <strain evidence="2 3">MWH-C5</strain>
    </source>
</reference>
<keyword evidence="1" id="KW-0472">Membrane</keyword>
<evidence type="ECO:0000313" key="3">
    <source>
        <dbReference type="Proteomes" id="UP000251341"/>
    </source>
</evidence>
<dbReference type="NCBIfam" id="NF033233">
    <property type="entry name" value="twin_helix"/>
    <property type="match status" value="1"/>
</dbReference>
<name>A0A315EU13_9BURK</name>
<gene>
    <name evidence="2" type="ORF">B9Z44_03390</name>
</gene>
<organism evidence="2 3">
    <name type="scientific">Limnohabitans curvus</name>
    <dbReference type="NCBI Taxonomy" id="323423"/>
    <lineage>
        <taxon>Bacteria</taxon>
        <taxon>Pseudomonadati</taxon>
        <taxon>Pseudomonadota</taxon>
        <taxon>Betaproteobacteria</taxon>
        <taxon>Burkholderiales</taxon>
        <taxon>Comamonadaceae</taxon>
        <taxon>Limnohabitans</taxon>
    </lineage>
</organism>